<dbReference type="PANTHER" id="PTHR21178">
    <property type="entry name" value="CILIA- AND FLAGELLA-ASSOCIATED PROTEIN 61"/>
    <property type="match status" value="1"/>
</dbReference>
<keyword evidence="4" id="KW-1185">Reference proteome</keyword>
<evidence type="ECO:0000313" key="3">
    <source>
        <dbReference type="EMBL" id="CAH1118654.1"/>
    </source>
</evidence>
<feature type="domain" description="Cilia- and flagella-associated protein 61 N-terminal" evidence="1">
    <location>
        <begin position="30"/>
        <end position="282"/>
    </location>
</feature>
<dbReference type="InterPro" id="IPR038884">
    <property type="entry name" value="CFAP61"/>
</dbReference>
<evidence type="ECO:0000259" key="2">
    <source>
        <dbReference type="Pfam" id="PF23150"/>
    </source>
</evidence>
<sequence length="1288" mass="149572">MSSKSSSSKGGKSFLSLKKSVVLSPKNVIRLDIKHKKALEKLIDPKLTTAMFGEFDLEEVLTKCYLALGIQDDDNKIVGAIVLNLHPNVPALPPWEWDHWIYNMYGLKETHSRNTLWIQLLVWDHVYYFLFLRPLVQGLFVIRNFLEYCILVVPPGKQRTDFLCGLGTAVMPKDCPKHNSCQYLYIFRRSNFTISYKIRRAVEEDNDDLVPLIETHSTRLQECYGSYYVAEILTRQSDVDRQLIVAEYQGTAVAVLCLHGTVNYKVLNEEFELSPYNGLKKPHPDDFEDLSADDIRQSLEQLQSRVEDEIIDIIDQRSSQLSRKSSEEEIFLHVSRSDSDQYSLVFTSGSLFFFQDDEDKDQEIIGSEESEDSNGLLSQYLEIHEKDQKFLEMDWVSGYSASKGKIQRIPEFHGEPNAFALEIAASLPEHEYGLIKLFEACFECFPDRDYCVLSVPSTTPINKLTKYFCRVVPRSSGCFPYELYVMHKNTVLADMTVKVAGVEHEKQVKALISTIPNYPMVLQQFESSLYLPNSSYYAFVMLCQDQAVGVAIVAEEFDLPYLNAHYDLFMLDSRVHKVGSHGVIESILMSQIFQRHAKYFLRELHRLSDFSVLYYRHTPYDTTEAYRERPLLNVLQNLLPILPRKQPNYDMKVLKSEECAPADIVIENQEPFALYLSTVKLCSVNRQCINTRIVVVGCSNTSLAFLEMLLFNQSVDYMITFNNVTLISPNSMSYAKVASKVRDSFMVKKNFMDARYMDMISFKTYVNFVQGKVTNLDRKEQLVVINNNSYANYDLLMLMNGEQFQMPVRSNRVPFQEKPDNVFIINHIVDANNAVVKLKHLHNKFKDPDYVIIIYGHFLQAHATMHGLLSFGVPGNHMVYIEPFPYSMTIEKRHRHNVSIYNDPDIDQTIYDHIKDEGITIYSSYYFIDWTYDPSDNIITMAKFESRHKMLEMECLAMFFFNEKEVSPRVYRVINNAGLVYDGRLVVDNKNRTNDPKIYGAGTVTKYSRKYYAPNMTAKYFNRVEIGHRLGMQIKSMLVPQKVRDLNLKENGWNFHIERGKYLVPRYVKPIMRYCRLPGSLYYLSVTKPGRRIPLETAIAMENYGQVLITGGCRNLNKQGFFQLHLNEFERVETITCLTKFPIDIYNIYCLWGKHEKMLNNIALRFEMVLITDLFDYFKEPWAYALYHDKFDYLLDDLNMLMTSSVGVSGHSIINDLITLYKQHKWNPLSTEANVMIEEKFRALAYPKIIEQKLLDFIKENLDYLTMYAHPVVIRALLRNYENSPLFS</sequence>
<dbReference type="EMBL" id="OU896717">
    <property type="protein sequence ID" value="CAH1118654.1"/>
    <property type="molecule type" value="Genomic_DNA"/>
</dbReference>
<organism evidence="3 4">
    <name type="scientific">Phaedon cochleariae</name>
    <name type="common">Mustard beetle</name>
    <dbReference type="NCBI Taxonomy" id="80249"/>
    <lineage>
        <taxon>Eukaryota</taxon>
        <taxon>Metazoa</taxon>
        <taxon>Ecdysozoa</taxon>
        <taxon>Arthropoda</taxon>
        <taxon>Hexapoda</taxon>
        <taxon>Insecta</taxon>
        <taxon>Pterygota</taxon>
        <taxon>Neoptera</taxon>
        <taxon>Endopterygota</taxon>
        <taxon>Coleoptera</taxon>
        <taxon>Polyphaga</taxon>
        <taxon>Cucujiformia</taxon>
        <taxon>Chrysomeloidea</taxon>
        <taxon>Chrysomelidae</taxon>
        <taxon>Chrysomelinae</taxon>
        <taxon>Chrysomelini</taxon>
        <taxon>Phaedon</taxon>
    </lineage>
</organism>
<evidence type="ECO:0000259" key="1">
    <source>
        <dbReference type="Pfam" id="PF16092"/>
    </source>
</evidence>
<name>A0A9P0GQC2_PHACE</name>
<dbReference type="InterPro" id="IPR056299">
    <property type="entry name" value="CFAP61_dimer"/>
</dbReference>
<dbReference type="Pfam" id="PF23150">
    <property type="entry name" value="CFAP61_dimer"/>
    <property type="match status" value="1"/>
</dbReference>
<feature type="domain" description="CFAP61 dimerisation" evidence="2">
    <location>
        <begin position="1065"/>
        <end position="1186"/>
    </location>
</feature>
<evidence type="ECO:0008006" key="5">
    <source>
        <dbReference type="Google" id="ProtNLM"/>
    </source>
</evidence>
<reference evidence="3" key="2">
    <citation type="submission" date="2022-10" db="EMBL/GenBank/DDBJ databases">
        <authorList>
            <consortium name="ENA_rothamsted_submissions"/>
            <consortium name="culmorum"/>
            <person name="King R."/>
        </authorList>
    </citation>
    <scope>NUCLEOTIDE SEQUENCE</scope>
</reference>
<proteinExistence type="predicted"/>
<accession>A0A9P0GQC2</accession>
<dbReference type="PANTHER" id="PTHR21178:SF8">
    <property type="entry name" value="CILIA- AND FLAGELLA-ASSOCIATED PROTEIN 61"/>
    <property type="match status" value="1"/>
</dbReference>
<gene>
    <name evidence="3" type="ORF">PHAECO_LOCUS2706</name>
</gene>
<dbReference type="OrthoDB" id="382863at2759"/>
<dbReference type="InterPro" id="IPR032151">
    <property type="entry name" value="CFAP61_N"/>
</dbReference>
<dbReference type="SUPFAM" id="SSF51905">
    <property type="entry name" value="FAD/NAD(P)-binding domain"/>
    <property type="match status" value="1"/>
</dbReference>
<dbReference type="Proteomes" id="UP001153737">
    <property type="component" value="Chromosome 11"/>
</dbReference>
<reference evidence="3" key="1">
    <citation type="submission" date="2022-01" db="EMBL/GenBank/DDBJ databases">
        <authorList>
            <person name="King R."/>
        </authorList>
    </citation>
    <scope>NUCLEOTIDE SEQUENCE</scope>
</reference>
<dbReference type="Gene3D" id="3.50.50.60">
    <property type="entry name" value="FAD/NAD(P)-binding domain"/>
    <property type="match status" value="2"/>
</dbReference>
<dbReference type="InterPro" id="IPR036188">
    <property type="entry name" value="FAD/NAD-bd_sf"/>
</dbReference>
<dbReference type="Pfam" id="PF16092">
    <property type="entry name" value="CFAP61_N"/>
    <property type="match status" value="1"/>
</dbReference>
<evidence type="ECO:0000313" key="4">
    <source>
        <dbReference type="Proteomes" id="UP001153737"/>
    </source>
</evidence>
<protein>
    <recommendedName>
        <fullName evidence="5">Cilia- and flagella-associated protein 61 N-terminal domain-containing protein</fullName>
    </recommendedName>
</protein>